<protein>
    <recommendedName>
        <fullName evidence="4">HPr domain-containing protein</fullName>
    </recommendedName>
</protein>
<evidence type="ECO:0000313" key="5">
    <source>
        <dbReference type="EMBL" id="SUZ69380.1"/>
    </source>
</evidence>
<dbReference type="PROSITE" id="PS00369">
    <property type="entry name" value="PTS_HPR_HIS"/>
    <property type="match status" value="1"/>
</dbReference>
<dbReference type="InterPro" id="IPR035895">
    <property type="entry name" value="HPr-like_sf"/>
</dbReference>
<dbReference type="PANTHER" id="PTHR33705">
    <property type="entry name" value="PHOSPHOCARRIER PROTEIN HPR"/>
    <property type="match status" value="1"/>
</dbReference>
<evidence type="ECO:0000256" key="2">
    <source>
        <dbReference type="ARBA" id="ARBA00022490"/>
    </source>
</evidence>
<keyword evidence="3" id="KW-0598">Phosphotransferase system</keyword>
<dbReference type="InterPro" id="IPR002114">
    <property type="entry name" value="PTS_HPr_Ser_P_site"/>
</dbReference>
<proteinExistence type="predicted"/>
<organism evidence="5">
    <name type="scientific">marine metagenome</name>
    <dbReference type="NCBI Taxonomy" id="408172"/>
    <lineage>
        <taxon>unclassified sequences</taxon>
        <taxon>metagenomes</taxon>
        <taxon>ecological metagenomes</taxon>
    </lineage>
</organism>
<dbReference type="PROSITE" id="PS00589">
    <property type="entry name" value="PTS_HPR_SER"/>
    <property type="match status" value="1"/>
</dbReference>
<accession>A0A381PR63</accession>
<dbReference type="InterPro" id="IPR050399">
    <property type="entry name" value="HPr"/>
</dbReference>
<dbReference type="InterPro" id="IPR001020">
    <property type="entry name" value="PTS_HPr_His_P_site"/>
</dbReference>
<evidence type="ECO:0000256" key="3">
    <source>
        <dbReference type="ARBA" id="ARBA00022683"/>
    </source>
</evidence>
<dbReference type="GO" id="GO:0005737">
    <property type="term" value="C:cytoplasm"/>
    <property type="evidence" value="ECO:0007669"/>
    <property type="project" value="UniProtKB-SubCell"/>
</dbReference>
<dbReference type="Gene3D" id="3.30.1340.10">
    <property type="entry name" value="HPr-like"/>
    <property type="match status" value="1"/>
</dbReference>
<evidence type="ECO:0000259" key="4">
    <source>
        <dbReference type="PROSITE" id="PS51350"/>
    </source>
</evidence>
<feature type="domain" description="HPr" evidence="4">
    <location>
        <begin position="1"/>
        <end position="87"/>
    </location>
</feature>
<dbReference type="GO" id="GO:0009401">
    <property type="term" value="P:phosphoenolpyruvate-dependent sugar phosphotransferase system"/>
    <property type="evidence" value="ECO:0007669"/>
    <property type="project" value="UniProtKB-KW"/>
</dbReference>
<dbReference type="SUPFAM" id="SSF55594">
    <property type="entry name" value="HPr-like"/>
    <property type="match status" value="1"/>
</dbReference>
<dbReference type="AlphaFoldDB" id="A0A381PR63"/>
<dbReference type="Pfam" id="PF00381">
    <property type="entry name" value="PTS-HPr"/>
    <property type="match status" value="1"/>
</dbReference>
<name>A0A381PR63_9ZZZZ</name>
<dbReference type="EMBL" id="UINC01001061">
    <property type="protein sequence ID" value="SUZ69380.1"/>
    <property type="molecule type" value="Genomic_DNA"/>
</dbReference>
<dbReference type="InterPro" id="IPR000032">
    <property type="entry name" value="HPr-like"/>
</dbReference>
<dbReference type="PROSITE" id="PS51350">
    <property type="entry name" value="PTS_HPR_DOM"/>
    <property type="match status" value="1"/>
</dbReference>
<dbReference type="PRINTS" id="PR00107">
    <property type="entry name" value="PHOSPHOCPHPR"/>
</dbReference>
<keyword evidence="2" id="KW-0963">Cytoplasm</keyword>
<dbReference type="NCBIfam" id="TIGR01003">
    <property type="entry name" value="PTS_HPr_family"/>
    <property type="match status" value="1"/>
</dbReference>
<gene>
    <name evidence="5" type="ORF">METZ01_LOCUS22234</name>
</gene>
<reference evidence="5" key="1">
    <citation type="submission" date="2018-05" db="EMBL/GenBank/DDBJ databases">
        <authorList>
            <person name="Lanie J.A."/>
            <person name="Ng W.-L."/>
            <person name="Kazmierczak K.M."/>
            <person name="Andrzejewski T.M."/>
            <person name="Davidsen T.M."/>
            <person name="Wayne K.J."/>
            <person name="Tettelin H."/>
            <person name="Glass J.I."/>
            <person name="Rusch D."/>
            <person name="Podicherti R."/>
            <person name="Tsui H.-C.T."/>
            <person name="Winkler M.E."/>
        </authorList>
    </citation>
    <scope>NUCLEOTIDE SEQUENCE</scope>
</reference>
<sequence length="88" mass="9372">MVSRKVTVINKAGLHARAASKLVELTSMFASKVQVGHDKMVDGKSILSLMMLAAARGTELTIEASGPDEEKALEATVALINNRFGESE</sequence>
<evidence type="ECO:0000256" key="1">
    <source>
        <dbReference type="ARBA" id="ARBA00004496"/>
    </source>
</evidence>
<comment type="subcellular location">
    <subcellularLocation>
        <location evidence="1">Cytoplasm</location>
    </subcellularLocation>
</comment>
<dbReference type="PANTHER" id="PTHR33705:SF2">
    <property type="entry name" value="PHOSPHOCARRIER PROTEIN NPR"/>
    <property type="match status" value="1"/>
</dbReference>
<dbReference type="CDD" id="cd00367">
    <property type="entry name" value="PTS-HPr_like"/>
    <property type="match status" value="1"/>
</dbReference>